<evidence type="ECO:0000313" key="1">
    <source>
        <dbReference type="EnsemblPlants" id="EMT11980"/>
    </source>
</evidence>
<reference evidence="1" key="1">
    <citation type="submission" date="2015-06" db="UniProtKB">
        <authorList>
            <consortium name="EnsemblPlants"/>
        </authorList>
    </citation>
    <scope>IDENTIFICATION</scope>
</reference>
<dbReference type="EnsemblPlants" id="EMT11980">
    <property type="protein sequence ID" value="EMT11980"/>
    <property type="gene ID" value="F775_23751"/>
</dbReference>
<dbReference type="AlphaFoldDB" id="M8BE67"/>
<organism evidence="1">
    <name type="scientific">Aegilops tauschii</name>
    <name type="common">Tausch's goatgrass</name>
    <name type="synonym">Aegilops squarrosa</name>
    <dbReference type="NCBI Taxonomy" id="37682"/>
    <lineage>
        <taxon>Eukaryota</taxon>
        <taxon>Viridiplantae</taxon>
        <taxon>Streptophyta</taxon>
        <taxon>Embryophyta</taxon>
        <taxon>Tracheophyta</taxon>
        <taxon>Spermatophyta</taxon>
        <taxon>Magnoliopsida</taxon>
        <taxon>Liliopsida</taxon>
        <taxon>Poales</taxon>
        <taxon>Poaceae</taxon>
        <taxon>BOP clade</taxon>
        <taxon>Pooideae</taxon>
        <taxon>Triticodae</taxon>
        <taxon>Triticeae</taxon>
        <taxon>Triticinae</taxon>
        <taxon>Aegilops</taxon>
    </lineage>
</organism>
<sequence length="211" mass="22477">MPLHRGLLPRGIGVGVGLDPLEPALRRGAEPKQLAFSAALGVTIGVSTSAATECRLSGQGSIKRDIIINPSEGHRCRVLLHGNLLACYTLQAVGGPRRPTLLHEDAPRKFNQAFELFDPNAFFRRRRSSGERFPVPPLSTSHGIPTPDSSDGHFSFKGSTCAAILIGQAAVVLGLSSNSVLAQDDLVAPAATSEQADVNVTGLRRMRYAYV</sequence>
<accession>M8BE67</accession>
<protein>
    <submittedName>
        <fullName evidence="1">Uncharacterized protein</fullName>
    </submittedName>
</protein>
<name>M8BE67_AEGTA</name>
<proteinExistence type="predicted"/>